<dbReference type="InterPro" id="IPR036913">
    <property type="entry name" value="YegP-like_sf"/>
</dbReference>
<dbReference type="Proteomes" id="UP001444146">
    <property type="component" value="Unassembled WGS sequence"/>
</dbReference>
<name>A0ABV0HL70_9ENTR</name>
<dbReference type="SUPFAM" id="SSF160113">
    <property type="entry name" value="YegP-like"/>
    <property type="match status" value="1"/>
</dbReference>
<dbReference type="PANTHER" id="PTHR40606">
    <property type="match status" value="1"/>
</dbReference>
<dbReference type="InterPro" id="IPR051141">
    <property type="entry name" value="UPF0339_domain"/>
</dbReference>
<dbReference type="RefSeq" id="WP_045269837.1">
    <property type="nucleotide sequence ID" value="NZ_JAYMYY010000003.1"/>
</dbReference>
<organism evidence="3 4">
    <name type="scientific">Pseudocitrobacter cyperus</name>
    <dbReference type="NCBI Taxonomy" id="3112843"/>
    <lineage>
        <taxon>Bacteria</taxon>
        <taxon>Pseudomonadati</taxon>
        <taxon>Pseudomonadota</taxon>
        <taxon>Gammaproteobacteria</taxon>
        <taxon>Enterobacterales</taxon>
        <taxon>Enterobacteriaceae</taxon>
        <taxon>Pseudocitrobacter</taxon>
    </lineage>
</organism>
<accession>A0ABV0HL70</accession>
<feature type="domain" description="DUF1508" evidence="2">
    <location>
        <begin position="16"/>
        <end position="60"/>
    </location>
</feature>
<evidence type="ECO:0000259" key="2">
    <source>
        <dbReference type="Pfam" id="PF07411"/>
    </source>
</evidence>
<comment type="caution">
    <text evidence="3">The sequence shown here is derived from an EMBL/GenBank/DDBJ whole genome shotgun (WGS) entry which is preliminary data.</text>
</comment>
<gene>
    <name evidence="3" type="ORF">VSR74_13575</name>
</gene>
<keyword evidence="4" id="KW-1185">Reference proteome</keyword>
<evidence type="ECO:0000313" key="4">
    <source>
        <dbReference type="Proteomes" id="UP001444146"/>
    </source>
</evidence>
<dbReference type="EMBL" id="JAYMYY010000003">
    <property type="protein sequence ID" value="MEO3990837.1"/>
    <property type="molecule type" value="Genomic_DNA"/>
</dbReference>
<dbReference type="Gene3D" id="3.30.160.160">
    <property type="entry name" value="YegP-like"/>
    <property type="match status" value="1"/>
</dbReference>
<sequence length="64" mass="6950">MGYFELKKSGNTLLSQKYFFVLKAANGETIAQSEMYSSKQAALNGIQSVKTNAPTAPVRDNSGF</sequence>
<dbReference type="InterPro" id="IPR010879">
    <property type="entry name" value="DUF1508"/>
</dbReference>
<dbReference type="PANTHER" id="PTHR40606:SF1">
    <property type="entry name" value="UPF0339 PROTEIN YEGP"/>
    <property type="match status" value="1"/>
</dbReference>
<dbReference type="Pfam" id="PF07411">
    <property type="entry name" value="DUF1508"/>
    <property type="match status" value="1"/>
</dbReference>
<evidence type="ECO:0000313" key="3">
    <source>
        <dbReference type="EMBL" id="MEO3990837.1"/>
    </source>
</evidence>
<proteinExistence type="inferred from homology"/>
<reference evidence="3 4" key="1">
    <citation type="submission" date="2024-01" db="EMBL/GenBank/DDBJ databases">
        <title>Pseudocitrobacter sp. Endophytic strain Cyp-38L.</title>
        <authorList>
            <person name="Amer M.A."/>
            <person name="Hamed S.M."/>
        </authorList>
    </citation>
    <scope>NUCLEOTIDE SEQUENCE [LARGE SCALE GENOMIC DNA]</scope>
    <source>
        <strain evidence="3 4">Cyp38S</strain>
    </source>
</reference>
<comment type="similarity">
    <text evidence="1">Belongs to the UPF0339 family. Duplicated subfamily.</text>
</comment>
<protein>
    <submittedName>
        <fullName evidence="3">YegP family protein</fullName>
    </submittedName>
</protein>
<evidence type="ECO:0000256" key="1">
    <source>
        <dbReference type="ARBA" id="ARBA00007576"/>
    </source>
</evidence>